<keyword evidence="8" id="KW-1185">Reference proteome</keyword>
<dbReference type="InterPro" id="IPR015931">
    <property type="entry name" value="Acnase/IPM_dHydase_lsu_aba_1/3"/>
</dbReference>
<evidence type="ECO:0000256" key="5">
    <source>
        <dbReference type="SAM" id="MobiDB-lite"/>
    </source>
</evidence>
<organism evidence="7 8">
    <name type="scientific">Actinomadura algeriensis</name>
    <dbReference type="NCBI Taxonomy" id="1679523"/>
    <lineage>
        <taxon>Bacteria</taxon>
        <taxon>Bacillati</taxon>
        <taxon>Actinomycetota</taxon>
        <taxon>Actinomycetes</taxon>
        <taxon>Streptosporangiales</taxon>
        <taxon>Thermomonosporaceae</taxon>
        <taxon>Actinomadura</taxon>
    </lineage>
</organism>
<reference evidence="7 8" key="1">
    <citation type="submission" date="2020-10" db="EMBL/GenBank/DDBJ databases">
        <title>Sequencing the genomes of 1000 actinobacteria strains.</title>
        <authorList>
            <person name="Klenk H.-P."/>
        </authorList>
    </citation>
    <scope>NUCLEOTIDE SEQUENCE [LARGE SCALE GENOMIC DNA]</scope>
    <source>
        <strain evidence="7 8">DSM 46744</strain>
    </source>
</reference>
<dbReference type="InterPro" id="IPR001030">
    <property type="entry name" value="Acoase/IPM_deHydtase_lsu_aba"/>
</dbReference>
<dbReference type="EC" id="4.2.1.35" evidence="7"/>
<evidence type="ECO:0000259" key="6">
    <source>
        <dbReference type="Pfam" id="PF00330"/>
    </source>
</evidence>
<dbReference type="PANTHER" id="PTHR43822:SF2">
    <property type="entry name" value="HOMOACONITASE, MITOCHONDRIAL"/>
    <property type="match status" value="1"/>
</dbReference>
<dbReference type="SUPFAM" id="SSF53732">
    <property type="entry name" value="Aconitase iron-sulfur domain"/>
    <property type="match status" value="1"/>
</dbReference>
<protein>
    <submittedName>
        <fullName evidence="7">3-isopropylmalate/(R)-2-methylmalate dehydratase large subunit</fullName>
        <ecNumber evidence="7">4.2.1.33</ecNumber>
        <ecNumber evidence="7">4.2.1.35</ecNumber>
    </submittedName>
</protein>
<dbReference type="PRINTS" id="PR00415">
    <property type="entry name" value="ACONITASE"/>
</dbReference>
<dbReference type="RefSeq" id="WP_192759617.1">
    <property type="nucleotide sequence ID" value="NZ_JADBDZ010000001.1"/>
</dbReference>
<dbReference type="InterPro" id="IPR050067">
    <property type="entry name" value="IPM_dehydratase_rel_enz"/>
</dbReference>
<sequence>MSSTSTGGAAPPDTSDTSGDGTIVDKVLAPAATPGTTRPSGGRTITEKILARAGGLDDVRAGQNHPFRPDHMVAYDFPGYTDLMFKQMHDDFGITEVDDPERYLVFIDHMLSNGDGREQEVHDVTRRWGDFYGIEVHEGRGIGHQVAAELGYALPGKFLIHFDGHISGLGAFGALGWGVRRDLLEAWVSGQIFLDVPASTRFHLTGTFAPGVDNRDLVHEIIARVGADGCAHQVMEFTGPGAEAMSIGRRQGLCGMAMFTGAVSAIFAPDDLALDYARRVARTEFEPLYSDPDAVYAATHAIDLDELRPRVVLPGSARAANTLGVDEAAGTPITKAFIGSCASGRIEDIRAAAEVLRGRRVAPGVQLNVVPTSQVIHRQAEEEGLLDVLRDAGADIAISSCDFCFGYAKPLQDGENCISTGVLNISGRMGSTGADIYMGSAYTVAASAVAGHIADPREVVA</sequence>
<evidence type="ECO:0000313" key="8">
    <source>
        <dbReference type="Proteomes" id="UP000627838"/>
    </source>
</evidence>
<evidence type="ECO:0000256" key="2">
    <source>
        <dbReference type="ARBA" id="ARBA00023004"/>
    </source>
</evidence>
<dbReference type="Proteomes" id="UP000627838">
    <property type="component" value="Unassembled WGS sequence"/>
</dbReference>
<dbReference type="PANTHER" id="PTHR43822">
    <property type="entry name" value="HOMOACONITASE, MITOCHONDRIAL-RELATED"/>
    <property type="match status" value="1"/>
</dbReference>
<feature type="domain" description="Aconitase/3-isopropylmalate dehydratase large subunit alpha/beta/alpha" evidence="6">
    <location>
        <begin position="120"/>
        <end position="451"/>
    </location>
</feature>
<name>A0ABR9JR14_9ACTN</name>
<keyword evidence="2" id="KW-0408">Iron</keyword>
<evidence type="ECO:0000256" key="1">
    <source>
        <dbReference type="ARBA" id="ARBA00022723"/>
    </source>
</evidence>
<dbReference type="GO" id="GO:0047508">
    <property type="term" value="F:(R)-2-methylmalate dehydratase activity"/>
    <property type="evidence" value="ECO:0007669"/>
    <property type="project" value="UniProtKB-EC"/>
</dbReference>
<dbReference type="Pfam" id="PF00330">
    <property type="entry name" value="Aconitase"/>
    <property type="match status" value="1"/>
</dbReference>
<dbReference type="Gene3D" id="3.30.499.10">
    <property type="entry name" value="Aconitase, domain 3"/>
    <property type="match status" value="2"/>
</dbReference>
<gene>
    <name evidence="7" type="ORF">H4W34_002835</name>
</gene>
<dbReference type="GO" id="GO:0003861">
    <property type="term" value="F:3-isopropylmalate dehydratase activity"/>
    <property type="evidence" value="ECO:0007669"/>
    <property type="project" value="UniProtKB-EC"/>
</dbReference>
<evidence type="ECO:0000313" key="7">
    <source>
        <dbReference type="EMBL" id="MBE1533002.1"/>
    </source>
</evidence>
<dbReference type="InterPro" id="IPR036008">
    <property type="entry name" value="Aconitase_4Fe-4S_dom"/>
</dbReference>
<evidence type="ECO:0000256" key="4">
    <source>
        <dbReference type="ARBA" id="ARBA00023239"/>
    </source>
</evidence>
<dbReference type="EC" id="4.2.1.33" evidence="7"/>
<accession>A0ABR9JR14</accession>
<dbReference type="EMBL" id="JADBDZ010000001">
    <property type="protein sequence ID" value="MBE1533002.1"/>
    <property type="molecule type" value="Genomic_DNA"/>
</dbReference>
<keyword evidence="3" id="KW-0411">Iron-sulfur</keyword>
<feature type="region of interest" description="Disordered" evidence="5">
    <location>
        <begin position="1"/>
        <end position="22"/>
    </location>
</feature>
<comment type="caution">
    <text evidence="7">The sequence shown here is derived from an EMBL/GenBank/DDBJ whole genome shotgun (WGS) entry which is preliminary data.</text>
</comment>
<keyword evidence="1" id="KW-0479">Metal-binding</keyword>
<evidence type="ECO:0000256" key="3">
    <source>
        <dbReference type="ARBA" id="ARBA00023014"/>
    </source>
</evidence>
<keyword evidence="4 7" id="KW-0456">Lyase</keyword>
<proteinExistence type="predicted"/>